<comment type="catalytic activity">
    <reaction evidence="12">
        <text>O-phospho-D-serine + H2O = D-serine + phosphate</text>
        <dbReference type="Rhea" id="RHEA:24873"/>
        <dbReference type="ChEBI" id="CHEBI:15377"/>
        <dbReference type="ChEBI" id="CHEBI:35247"/>
        <dbReference type="ChEBI" id="CHEBI:43474"/>
        <dbReference type="ChEBI" id="CHEBI:58680"/>
        <dbReference type="EC" id="3.1.3.3"/>
    </reaction>
</comment>
<dbReference type="InterPro" id="IPR050582">
    <property type="entry name" value="HAD-like_SerB"/>
</dbReference>
<gene>
    <name evidence="14" type="primary">serB</name>
    <name evidence="14" type="ORF">STRUR_0898</name>
</gene>
<dbReference type="GO" id="GO:0006564">
    <property type="term" value="P:L-serine biosynthetic process"/>
    <property type="evidence" value="ECO:0007669"/>
    <property type="project" value="UniProtKB-KW"/>
</dbReference>
<evidence type="ECO:0000256" key="11">
    <source>
        <dbReference type="ARBA" id="ARBA00048138"/>
    </source>
</evidence>
<comment type="caution">
    <text evidence="14">The sequence shown here is derived from an EMBL/GenBank/DDBJ whole genome shotgun (WGS) entry which is preliminary data.</text>
</comment>
<feature type="active site" description="Nucleophile" evidence="13">
    <location>
        <position position="9"/>
    </location>
</feature>
<comment type="catalytic activity">
    <reaction evidence="11">
        <text>O-phospho-L-serine + H2O = L-serine + phosphate</text>
        <dbReference type="Rhea" id="RHEA:21208"/>
        <dbReference type="ChEBI" id="CHEBI:15377"/>
        <dbReference type="ChEBI" id="CHEBI:33384"/>
        <dbReference type="ChEBI" id="CHEBI:43474"/>
        <dbReference type="ChEBI" id="CHEBI:57524"/>
        <dbReference type="EC" id="3.1.3.3"/>
    </reaction>
</comment>
<dbReference type="AlphaFoldDB" id="G5KEZ4"/>
<evidence type="ECO:0000256" key="12">
    <source>
        <dbReference type="ARBA" id="ARBA00048523"/>
    </source>
</evidence>
<dbReference type="InterPro" id="IPR036412">
    <property type="entry name" value="HAD-like_sf"/>
</dbReference>
<sequence length="215" mass="23677">MVKGLLVMDVDSTLIKEEVIDLLGETYGVGQEIANITELAMQGHLNFEQSLKERVKLLKGMSTSSFDHILSHIHLNDGAKELIDYLHENDYKVGLVSGGFHEIVNIIARNLKIDFVKANHLEIANGKLTGNLEGEIVTPNLKKTMLIKWRDSLSIDKEKTVAMGDGANDILMIKEAGTGIAFMAKPALKEVADTEINSGKLSDLIPIIKKKIDDD</sequence>
<dbReference type="Gene3D" id="3.40.50.1000">
    <property type="entry name" value="HAD superfamily/HAD-like"/>
    <property type="match status" value="1"/>
</dbReference>
<dbReference type="STRING" id="764291.STRUR_0898"/>
<dbReference type="SFLD" id="SFLDG01136">
    <property type="entry name" value="C1.6:_Phosphoserine_Phosphatas"/>
    <property type="match status" value="1"/>
</dbReference>
<dbReference type="GO" id="GO:0005737">
    <property type="term" value="C:cytoplasm"/>
    <property type="evidence" value="ECO:0007669"/>
    <property type="project" value="TreeGrafter"/>
</dbReference>
<keyword evidence="5" id="KW-0028">Amino-acid biosynthesis</keyword>
<keyword evidence="8" id="KW-0460">Magnesium</keyword>
<dbReference type="Proteomes" id="UP000005388">
    <property type="component" value="Unassembled WGS sequence"/>
</dbReference>
<dbReference type="SUPFAM" id="SSF56784">
    <property type="entry name" value="HAD-like"/>
    <property type="match status" value="1"/>
</dbReference>
<feature type="active site" description="Proton donor" evidence="13">
    <location>
        <position position="11"/>
    </location>
</feature>
<name>G5KEZ4_9STRE</name>
<keyword evidence="9" id="KW-0718">Serine biosynthesis</keyword>
<comment type="similarity">
    <text evidence="3">Belongs to the HAD-like hydrolase superfamily. SerB family.</text>
</comment>
<evidence type="ECO:0000313" key="14">
    <source>
        <dbReference type="EMBL" id="EHJ57280.1"/>
    </source>
</evidence>
<dbReference type="GO" id="GO:0036424">
    <property type="term" value="F:L-phosphoserine phosphatase activity"/>
    <property type="evidence" value="ECO:0007669"/>
    <property type="project" value="InterPro"/>
</dbReference>
<evidence type="ECO:0000256" key="3">
    <source>
        <dbReference type="ARBA" id="ARBA00009184"/>
    </source>
</evidence>
<protein>
    <recommendedName>
        <fullName evidence="4">phosphoserine phosphatase</fullName>
        <ecNumber evidence="4">3.1.3.3</ecNumber>
    </recommendedName>
    <alternativeName>
        <fullName evidence="10">O-phosphoserine phosphohydrolase</fullName>
    </alternativeName>
</protein>
<dbReference type="NCBIfam" id="TIGR00338">
    <property type="entry name" value="serB"/>
    <property type="match status" value="1"/>
</dbReference>
<dbReference type="SFLD" id="SFLDS00003">
    <property type="entry name" value="Haloacid_Dehalogenase"/>
    <property type="match status" value="1"/>
</dbReference>
<dbReference type="EC" id="3.1.3.3" evidence="4"/>
<reference evidence="14 15" key="1">
    <citation type="journal article" date="2014" name="Int. J. Syst. Evol. Microbiol.">
        <title>Phylogenomics and the dynamic genome evolution of the genus Streptococcus.</title>
        <authorList>
            <consortium name="The Broad Institute Genome Sequencing Platform"/>
            <person name="Richards V.P."/>
            <person name="Palmer S.R."/>
            <person name="Pavinski Bitar P.D."/>
            <person name="Qin X."/>
            <person name="Weinstock G.M."/>
            <person name="Highlander S.K."/>
            <person name="Town C.D."/>
            <person name="Burne R.A."/>
            <person name="Stanhope M.J."/>
        </authorList>
    </citation>
    <scope>NUCLEOTIDE SEQUENCE [LARGE SCALE GENOMIC DNA]</scope>
    <source>
        <strain evidence="14 15">2285-97</strain>
    </source>
</reference>
<dbReference type="PANTHER" id="PTHR43344">
    <property type="entry name" value="PHOSPHOSERINE PHOSPHATASE"/>
    <property type="match status" value="1"/>
</dbReference>
<accession>G5KEZ4</accession>
<dbReference type="InterPro" id="IPR023214">
    <property type="entry name" value="HAD_sf"/>
</dbReference>
<dbReference type="SFLD" id="SFLDG01137">
    <property type="entry name" value="C1.6.1:_Phosphoserine_Phosphat"/>
    <property type="match status" value="1"/>
</dbReference>
<dbReference type="GO" id="GO:0000287">
    <property type="term" value="F:magnesium ion binding"/>
    <property type="evidence" value="ECO:0007669"/>
    <property type="project" value="TreeGrafter"/>
</dbReference>
<dbReference type="eggNOG" id="COG0560">
    <property type="taxonomic scope" value="Bacteria"/>
</dbReference>
<keyword evidence="6" id="KW-0479">Metal-binding</keyword>
<dbReference type="NCBIfam" id="TIGR01488">
    <property type="entry name" value="HAD-SF-IB"/>
    <property type="match status" value="1"/>
</dbReference>
<evidence type="ECO:0000256" key="4">
    <source>
        <dbReference type="ARBA" id="ARBA00012640"/>
    </source>
</evidence>
<evidence type="ECO:0000256" key="8">
    <source>
        <dbReference type="ARBA" id="ARBA00022842"/>
    </source>
</evidence>
<evidence type="ECO:0000256" key="6">
    <source>
        <dbReference type="ARBA" id="ARBA00022723"/>
    </source>
</evidence>
<dbReference type="RefSeq" id="WP_006739996.1">
    <property type="nucleotide sequence ID" value="NZ_AEUZ02000001.1"/>
</dbReference>
<evidence type="ECO:0000313" key="15">
    <source>
        <dbReference type="Proteomes" id="UP000005388"/>
    </source>
</evidence>
<keyword evidence="15" id="KW-1185">Reference proteome</keyword>
<dbReference type="SFLD" id="SFLDF00029">
    <property type="entry name" value="phosphoserine_phosphatase"/>
    <property type="match status" value="1"/>
</dbReference>
<dbReference type="PANTHER" id="PTHR43344:SF2">
    <property type="entry name" value="PHOSPHOSERINE PHOSPHATASE"/>
    <property type="match status" value="1"/>
</dbReference>
<evidence type="ECO:0000256" key="7">
    <source>
        <dbReference type="ARBA" id="ARBA00022801"/>
    </source>
</evidence>
<evidence type="ECO:0000256" key="1">
    <source>
        <dbReference type="ARBA" id="ARBA00001946"/>
    </source>
</evidence>
<organism evidence="14 15">
    <name type="scientific">Streptococcus urinalis 2285-97</name>
    <dbReference type="NCBI Taxonomy" id="764291"/>
    <lineage>
        <taxon>Bacteria</taxon>
        <taxon>Bacillati</taxon>
        <taxon>Bacillota</taxon>
        <taxon>Bacilli</taxon>
        <taxon>Lactobacillales</taxon>
        <taxon>Streptococcaceae</taxon>
        <taxon>Streptococcus</taxon>
    </lineage>
</organism>
<proteinExistence type="inferred from homology"/>
<evidence type="ECO:0000256" key="10">
    <source>
        <dbReference type="ARBA" id="ARBA00031693"/>
    </source>
</evidence>
<comment type="pathway">
    <text evidence="2">Amino-acid biosynthesis; L-serine biosynthesis; L-serine from 3-phospho-D-glycerate: step 3/3.</text>
</comment>
<dbReference type="Pfam" id="PF12710">
    <property type="entry name" value="HAD"/>
    <property type="match status" value="1"/>
</dbReference>
<keyword evidence="7 14" id="KW-0378">Hydrolase</keyword>
<evidence type="ECO:0000256" key="5">
    <source>
        <dbReference type="ARBA" id="ARBA00022605"/>
    </source>
</evidence>
<dbReference type="InterPro" id="IPR004469">
    <property type="entry name" value="PSP"/>
</dbReference>
<evidence type="ECO:0000256" key="13">
    <source>
        <dbReference type="PIRSR" id="PIRSR604469-1"/>
    </source>
</evidence>
<evidence type="ECO:0000256" key="9">
    <source>
        <dbReference type="ARBA" id="ARBA00023299"/>
    </source>
</evidence>
<evidence type="ECO:0000256" key="2">
    <source>
        <dbReference type="ARBA" id="ARBA00005135"/>
    </source>
</evidence>
<comment type="cofactor">
    <cofactor evidence="1">
        <name>Mg(2+)</name>
        <dbReference type="ChEBI" id="CHEBI:18420"/>
    </cofactor>
</comment>
<dbReference type="UniPathway" id="UPA00135">
    <property type="reaction ID" value="UER00198"/>
</dbReference>
<dbReference type="EMBL" id="AEUZ02000001">
    <property type="protein sequence ID" value="EHJ57280.1"/>
    <property type="molecule type" value="Genomic_DNA"/>
</dbReference>